<keyword evidence="3" id="KW-1185">Reference proteome</keyword>
<reference evidence="2" key="1">
    <citation type="submission" date="2022-12" db="EMBL/GenBank/DDBJ databases">
        <authorList>
            <person name="Alioto T."/>
            <person name="Alioto T."/>
            <person name="Gomez Garrido J."/>
        </authorList>
    </citation>
    <scope>NUCLEOTIDE SEQUENCE</scope>
</reference>
<organism evidence="2 3">
    <name type="scientific">Podarcis lilfordi</name>
    <name type="common">Lilford's wall lizard</name>
    <dbReference type="NCBI Taxonomy" id="74358"/>
    <lineage>
        <taxon>Eukaryota</taxon>
        <taxon>Metazoa</taxon>
        <taxon>Chordata</taxon>
        <taxon>Craniata</taxon>
        <taxon>Vertebrata</taxon>
        <taxon>Euteleostomi</taxon>
        <taxon>Lepidosauria</taxon>
        <taxon>Squamata</taxon>
        <taxon>Bifurcata</taxon>
        <taxon>Unidentata</taxon>
        <taxon>Episquamata</taxon>
        <taxon>Laterata</taxon>
        <taxon>Lacertibaenia</taxon>
        <taxon>Lacertidae</taxon>
        <taxon>Podarcis</taxon>
    </lineage>
</organism>
<feature type="compositionally biased region" description="Low complexity" evidence="1">
    <location>
        <begin position="74"/>
        <end position="85"/>
    </location>
</feature>
<feature type="region of interest" description="Disordered" evidence="1">
    <location>
        <begin position="1"/>
        <end position="33"/>
    </location>
</feature>
<evidence type="ECO:0000313" key="3">
    <source>
        <dbReference type="Proteomes" id="UP001178461"/>
    </source>
</evidence>
<feature type="region of interest" description="Disordered" evidence="1">
    <location>
        <begin position="59"/>
        <end position="91"/>
    </location>
</feature>
<gene>
    <name evidence="2" type="ORF">PODLI_1B032782</name>
</gene>
<sequence>MAAENPPRPIRGSHHCDVAFGAEGRGGGVMSPGCKQIEAEEERGAASSGWKTAAAAGAAARERGVWPSRRARQRAQSCRPRSPQPARKGETTRAAFLRPPLLFPPTAHLQASAACSLAHAPAHVQLIRAPVQFKSIASSGSVRGTGEKAEDPGVAQRQNLARQGLCRACCRLIPPLPPTSSWELANQPLSLSRSSHECGEAWERRAQEASGACSHITNSTIVNKYSVFWCSNW</sequence>
<name>A0AA35KY77_9SAUR</name>
<dbReference type="AlphaFoldDB" id="A0AA35KY77"/>
<evidence type="ECO:0000313" key="2">
    <source>
        <dbReference type="EMBL" id="CAI5785713.1"/>
    </source>
</evidence>
<proteinExistence type="predicted"/>
<evidence type="ECO:0000256" key="1">
    <source>
        <dbReference type="SAM" id="MobiDB-lite"/>
    </source>
</evidence>
<protein>
    <submittedName>
        <fullName evidence="2">Uncharacterized protein</fullName>
    </submittedName>
</protein>
<dbReference type="Proteomes" id="UP001178461">
    <property type="component" value="Chromosome 10"/>
</dbReference>
<dbReference type="EMBL" id="OX395135">
    <property type="protein sequence ID" value="CAI5785713.1"/>
    <property type="molecule type" value="Genomic_DNA"/>
</dbReference>
<accession>A0AA35KY77</accession>